<dbReference type="PANTHER" id="PTHR45888:SF6">
    <property type="entry name" value="HL01030P-RELATED"/>
    <property type="match status" value="1"/>
</dbReference>
<name>A0A183BAM2_9TREM</name>
<dbReference type="InterPro" id="IPR001965">
    <property type="entry name" value="Znf_PHD"/>
</dbReference>
<dbReference type="GO" id="GO:0008270">
    <property type="term" value="F:zinc ion binding"/>
    <property type="evidence" value="ECO:0007669"/>
    <property type="project" value="UniProtKB-KW"/>
</dbReference>
<dbReference type="AlphaFoldDB" id="A0A183BAM2"/>
<dbReference type="SMART" id="SM00249">
    <property type="entry name" value="PHD"/>
    <property type="match status" value="2"/>
</dbReference>
<organism evidence="13">
    <name type="scientific">Echinostoma caproni</name>
    <dbReference type="NCBI Taxonomy" id="27848"/>
    <lineage>
        <taxon>Eukaryota</taxon>
        <taxon>Metazoa</taxon>
        <taxon>Spiralia</taxon>
        <taxon>Lophotrochozoa</taxon>
        <taxon>Platyhelminthes</taxon>
        <taxon>Trematoda</taxon>
        <taxon>Digenea</taxon>
        <taxon>Plagiorchiida</taxon>
        <taxon>Echinostomata</taxon>
        <taxon>Echinostomatoidea</taxon>
        <taxon>Echinostomatidae</taxon>
        <taxon>Echinostoma</taxon>
    </lineage>
</organism>
<dbReference type="InterPro" id="IPR013083">
    <property type="entry name" value="Znf_RING/FYVE/PHD"/>
</dbReference>
<sequence length="387" mass="40278">MLVCDVCDKGFHTYCLRPPVSSIPRNGFKCERCRVCLDCGAGRATFLSGLDSPVELTNLQLPVIKWHGNYTLCDRCFNSRKRPTAICPVCERAWRCSLPVPNYLASSLSGSPSALTWPGKRCTKCRRMVHADCDPSQSVGPSTGSPSSTPSEDANSSSGSGYVCVICRVRGSATPSEVASATASLRASPLPGCGNSSNSGGDLVEESFPAALASTPGMREMILDDVTSRTGLTAPVSMGAGMTGTSWANTPSSCTSNSTTPNTEPGKQQITLPTPQETPLTSTPVTAPTAIPVTTTGGARGASSSPRLHTKSGPLSTRALSTSSLPSRSLETTGSVSASTSGRKRGSSVVSTGYVESSGHKSHNKVSQTSQYVLIAKSSCYCPQPVH</sequence>
<evidence type="ECO:0000256" key="7">
    <source>
        <dbReference type="ARBA" id="ARBA00023163"/>
    </source>
</evidence>
<evidence type="ECO:0000256" key="8">
    <source>
        <dbReference type="ARBA" id="ARBA00023242"/>
    </source>
</evidence>
<comment type="subcellular location">
    <subcellularLocation>
        <location evidence="1">Nucleus</location>
    </subcellularLocation>
</comment>
<dbReference type="GO" id="GO:0044666">
    <property type="term" value="C:MLL3/4 complex"/>
    <property type="evidence" value="ECO:0007669"/>
    <property type="project" value="TreeGrafter"/>
</dbReference>
<dbReference type="InterPro" id="IPR011011">
    <property type="entry name" value="Znf_FYVE_PHD"/>
</dbReference>
<dbReference type="GO" id="GO:0003713">
    <property type="term" value="F:transcription coactivator activity"/>
    <property type="evidence" value="ECO:0007669"/>
    <property type="project" value="TreeGrafter"/>
</dbReference>
<evidence type="ECO:0000313" key="12">
    <source>
        <dbReference type="Proteomes" id="UP000272942"/>
    </source>
</evidence>
<feature type="domain" description="Zinc finger PHD-type" evidence="10">
    <location>
        <begin position="1"/>
        <end position="34"/>
    </location>
</feature>
<dbReference type="Proteomes" id="UP000272942">
    <property type="component" value="Unassembled WGS sequence"/>
</dbReference>
<feature type="region of interest" description="Disordered" evidence="9">
    <location>
        <begin position="242"/>
        <end position="365"/>
    </location>
</feature>
<evidence type="ECO:0000313" key="11">
    <source>
        <dbReference type="EMBL" id="VDP93529.1"/>
    </source>
</evidence>
<dbReference type="InterPro" id="IPR019787">
    <property type="entry name" value="Znf_PHD-finger"/>
</dbReference>
<evidence type="ECO:0000256" key="3">
    <source>
        <dbReference type="ARBA" id="ARBA00022737"/>
    </source>
</evidence>
<feature type="compositionally biased region" description="Polar residues" evidence="9">
    <location>
        <begin position="302"/>
        <end position="341"/>
    </location>
</feature>
<feature type="compositionally biased region" description="Low complexity" evidence="9">
    <location>
        <begin position="281"/>
        <end position="297"/>
    </location>
</feature>
<dbReference type="WBParaSite" id="ECPE_0001630001-mRNA-1">
    <property type="protein sequence ID" value="ECPE_0001630001-mRNA-1"/>
    <property type="gene ID" value="ECPE_0001630001"/>
</dbReference>
<evidence type="ECO:0000313" key="13">
    <source>
        <dbReference type="WBParaSite" id="ECPE_0001630001-mRNA-1"/>
    </source>
</evidence>
<evidence type="ECO:0000256" key="9">
    <source>
        <dbReference type="SAM" id="MobiDB-lite"/>
    </source>
</evidence>
<feature type="compositionally biased region" description="Low complexity" evidence="9">
    <location>
        <begin position="135"/>
        <end position="151"/>
    </location>
</feature>
<feature type="compositionally biased region" description="Polar residues" evidence="9">
    <location>
        <begin position="266"/>
        <end position="280"/>
    </location>
</feature>
<feature type="region of interest" description="Disordered" evidence="9">
    <location>
        <begin position="133"/>
        <end position="159"/>
    </location>
</feature>
<keyword evidence="6" id="KW-0805">Transcription regulation</keyword>
<keyword evidence="12" id="KW-1185">Reference proteome</keyword>
<evidence type="ECO:0000256" key="4">
    <source>
        <dbReference type="ARBA" id="ARBA00022771"/>
    </source>
</evidence>
<proteinExistence type="predicted"/>
<dbReference type="EMBL" id="UZAN01063587">
    <property type="protein sequence ID" value="VDP93529.1"/>
    <property type="molecule type" value="Genomic_DNA"/>
</dbReference>
<keyword evidence="3" id="KW-0677">Repeat</keyword>
<feature type="domain" description="Zinc finger PHD-type" evidence="10">
    <location>
        <begin position="86"/>
        <end position="168"/>
    </location>
</feature>
<dbReference type="GO" id="GO:0042800">
    <property type="term" value="F:histone H3K4 methyltransferase activity"/>
    <property type="evidence" value="ECO:0007669"/>
    <property type="project" value="TreeGrafter"/>
</dbReference>
<evidence type="ECO:0000256" key="5">
    <source>
        <dbReference type="ARBA" id="ARBA00022833"/>
    </source>
</evidence>
<gene>
    <name evidence="11" type="ORF">ECPE_LOCUS16257</name>
</gene>
<keyword evidence="2" id="KW-0479">Metal-binding</keyword>
<feature type="compositionally biased region" description="Low complexity" evidence="9">
    <location>
        <begin position="249"/>
        <end position="265"/>
    </location>
</feature>
<keyword evidence="8" id="KW-0539">Nucleus</keyword>
<dbReference type="PANTHER" id="PTHR45888">
    <property type="entry name" value="HL01030P-RELATED"/>
    <property type="match status" value="1"/>
</dbReference>
<keyword evidence="7" id="KW-0804">Transcription</keyword>
<accession>A0A183BAM2</accession>
<dbReference type="GO" id="GO:0045944">
    <property type="term" value="P:positive regulation of transcription by RNA polymerase II"/>
    <property type="evidence" value="ECO:0007669"/>
    <property type="project" value="TreeGrafter"/>
</dbReference>
<evidence type="ECO:0000259" key="10">
    <source>
        <dbReference type="SMART" id="SM00249"/>
    </source>
</evidence>
<reference evidence="11 12" key="2">
    <citation type="submission" date="2018-11" db="EMBL/GenBank/DDBJ databases">
        <authorList>
            <consortium name="Pathogen Informatics"/>
        </authorList>
    </citation>
    <scope>NUCLEOTIDE SEQUENCE [LARGE SCALE GENOMIC DNA]</scope>
    <source>
        <strain evidence="11 12">Egypt</strain>
    </source>
</reference>
<dbReference type="Gene3D" id="3.30.40.10">
    <property type="entry name" value="Zinc/RING finger domain, C3HC4 (zinc finger)"/>
    <property type="match status" value="1"/>
</dbReference>
<dbReference type="Pfam" id="PF00628">
    <property type="entry name" value="PHD"/>
    <property type="match status" value="1"/>
</dbReference>
<keyword evidence="5" id="KW-0862">Zinc</keyword>
<reference evidence="13" key="1">
    <citation type="submission" date="2016-06" db="UniProtKB">
        <authorList>
            <consortium name="WormBaseParasite"/>
        </authorList>
    </citation>
    <scope>IDENTIFICATION</scope>
</reference>
<protein>
    <submittedName>
        <fullName evidence="13">PHD-type domain-containing protein</fullName>
    </submittedName>
</protein>
<evidence type="ECO:0000256" key="6">
    <source>
        <dbReference type="ARBA" id="ARBA00023015"/>
    </source>
</evidence>
<evidence type="ECO:0000256" key="2">
    <source>
        <dbReference type="ARBA" id="ARBA00022723"/>
    </source>
</evidence>
<dbReference type="SUPFAM" id="SSF57903">
    <property type="entry name" value="FYVE/PHD zinc finger"/>
    <property type="match status" value="1"/>
</dbReference>
<dbReference type="OrthoDB" id="6288671at2759"/>
<evidence type="ECO:0000256" key="1">
    <source>
        <dbReference type="ARBA" id="ARBA00004123"/>
    </source>
</evidence>
<keyword evidence="4" id="KW-0863">Zinc-finger</keyword>